<dbReference type="Pfam" id="PF10780">
    <property type="entry name" value="MRP_L53"/>
    <property type="match status" value="1"/>
</dbReference>
<evidence type="ECO:0000256" key="6">
    <source>
        <dbReference type="ARBA" id="ARBA00035180"/>
    </source>
</evidence>
<gene>
    <name evidence="7" type="ORF">NADFUDRAFT_82665</name>
</gene>
<evidence type="ECO:0000256" key="2">
    <source>
        <dbReference type="ARBA" id="ARBA00005557"/>
    </source>
</evidence>
<dbReference type="EMBL" id="KV454409">
    <property type="protein sequence ID" value="ODQ65668.1"/>
    <property type="molecule type" value="Genomic_DNA"/>
</dbReference>
<organism evidence="7 8">
    <name type="scientific">Nadsonia fulvescens var. elongata DSM 6958</name>
    <dbReference type="NCBI Taxonomy" id="857566"/>
    <lineage>
        <taxon>Eukaryota</taxon>
        <taxon>Fungi</taxon>
        <taxon>Dikarya</taxon>
        <taxon>Ascomycota</taxon>
        <taxon>Saccharomycotina</taxon>
        <taxon>Dipodascomycetes</taxon>
        <taxon>Dipodascales</taxon>
        <taxon>Dipodascales incertae sedis</taxon>
        <taxon>Nadsonia</taxon>
    </lineage>
</organism>
<keyword evidence="4" id="KW-0496">Mitochondrion</keyword>
<dbReference type="GO" id="GO:0005762">
    <property type="term" value="C:mitochondrial large ribosomal subunit"/>
    <property type="evidence" value="ECO:0007669"/>
    <property type="project" value="TreeGrafter"/>
</dbReference>
<evidence type="ECO:0000256" key="3">
    <source>
        <dbReference type="ARBA" id="ARBA00022980"/>
    </source>
</evidence>
<comment type="similarity">
    <text evidence="2">Belongs to the mitochondrion-specific ribosomal protein mL53 family.</text>
</comment>
<evidence type="ECO:0000313" key="8">
    <source>
        <dbReference type="Proteomes" id="UP000095009"/>
    </source>
</evidence>
<dbReference type="Gene3D" id="3.40.30.10">
    <property type="entry name" value="Glutaredoxin"/>
    <property type="match status" value="1"/>
</dbReference>
<dbReference type="AlphaFoldDB" id="A0A1E3PK00"/>
<evidence type="ECO:0000256" key="5">
    <source>
        <dbReference type="ARBA" id="ARBA00023274"/>
    </source>
</evidence>
<dbReference type="OrthoDB" id="4136894at2759"/>
<evidence type="ECO:0000256" key="1">
    <source>
        <dbReference type="ARBA" id="ARBA00004173"/>
    </source>
</evidence>
<comment type="subcellular location">
    <subcellularLocation>
        <location evidence="1">Mitochondrion</location>
    </subcellularLocation>
</comment>
<dbReference type="GO" id="GO:0003735">
    <property type="term" value="F:structural constituent of ribosome"/>
    <property type="evidence" value="ECO:0007669"/>
    <property type="project" value="TreeGrafter"/>
</dbReference>
<dbReference type="Proteomes" id="UP000095009">
    <property type="component" value="Unassembled WGS sequence"/>
</dbReference>
<reference evidence="7 8" key="1">
    <citation type="journal article" date="2016" name="Proc. Natl. Acad. Sci. U.S.A.">
        <title>Comparative genomics of biotechnologically important yeasts.</title>
        <authorList>
            <person name="Riley R."/>
            <person name="Haridas S."/>
            <person name="Wolfe K.H."/>
            <person name="Lopes M.R."/>
            <person name="Hittinger C.T."/>
            <person name="Goeker M."/>
            <person name="Salamov A.A."/>
            <person name="Wisecaver J.H."/>
            <person name="Long T.M."/>
            <person name="Calvey C.H."/>
            <person name="Aerts A.L."/>
            <person name="Barry K.W."/>
            <person name="Choi C."/>
            <person name="Clum A."/>
            <person name="Coughlan A.Y."/>
            <person name="Deshpande S."/>
            <person name="Douglass A.P."/>
            <person name="Hanson S.J."/>
            <person name="Klenk H.-P."/>
            <person name="LaButti K.M."/>
            <person name="Lapidus A."/>
            <person name="Lindquist E.A."/>
            <person name="Lipzen A.M."/>
            <person name="Meier-Kolthoff J.P."/>
            <person name="Ohm R.A."/>
            <person name="Otillar R.P."/>
            <person name="Pangilinan J.L."/>
            <person name="Peng Y."/>
            <person name="Rokas A."/>
            <person name="Rosa C.A."/>
            <person name="Scheuner C."/>
            <person name="Sibirny A.A."/>
            <person name="Slot J.C."/>
            <person name="Stielow J.B."/>
            <person name="Sun H."/>
            <person name="Kurtzman C.P."/>
            <person name="Blackwell M."/>
            <person name="Grigoriev I.V."/>
            <person name="Jeffries T.W."/>
        </authorList>
    </citation>
    <scope>NUCLEOTIDE SEQUENCE [LARGE SCALE GENOMIC DNA]</scope>
    <source>
        <strain evidence="7 8">DSM 6958</strain>
    </source>
</reference>
<accession>A0A1E3PK00</accession>
<name>A0A1E3PK00_9ASCO</name>
<dbReference type="InterPro" id="IPR019716">
    <property type="entry name" value="Ribosomal_mL53"/>
</dbReference>
<dbReference type="PANTHER" id="PTHR28236">
    <property type="entry name" value="54S RIBOSOMAL PROTEIN L44, MITOCHONDRIAL"/>
    <property type="match status" value="1"/>
</dbReference>
<dbReference type="PANTHER" id="PTHR28236:SF1">
    <property type="entry name" value="LARGE RIBOSOMAL SUBUNIT PROTEIN ML53"/>
    <property type="match status" value="1"/>
</dbReference>
<keyword evidence="5" id="KW-0687">Ribonucleoprotein</keyword>
<evidence type="ECO:0000313" key="7">
    <source>
        <dbReference type="EMBL" id="ODQ65668.1"/>
    </source>
</evidence>
<evidence type="ECO:0000256" key="4">
    <source>
        <dbReference type="ARBA" id="ARBA00023128"/>
    </source>
</evidence>
<dbReference type="InterPro" id="IPR042776">
    <property type="entry name" value="Ribosomal_mL53_fung"/>
</dbReference>
<sequence>MITKYFTNINVAFNPFSPAARVARIFINNIPPKSRMGLKVKTTVLSSEIGQEISVTFKDGHVIKIDPKASDIDNVMSKLDRHSRSLKIKEDIER</sequence>
<protein>
    <recommendedName>
        <fullName evidence="6">Large ribosomal subunit protein mL53</fullName>
    </recommendedName>
</protein>
<keyword evidence="8" id="KW-1185">Reference proteome</keyword>
<proteinExistence type="inferred from homology"/>
<dbReference type="STRING" id="857566.A0A1E3PK00"/>
<keyword evidence="3 7" id="KW-0689">Ribosomal protein</keyword>